<keyword evidence="2" id="KW-1185">Reference proteome</keyword>
<reference evidence="1 2" key="1">
    <citation type="submission" date="2024-09" db="EMBL/GenBank/DDBJ databases">
        <title>Genome sequencing and assembly of Phytophthora oleae, isolate VK10A, causative agent of rot of olive drupes.</title>
        <authorList>
            <person name="Conti Taguali S."/>
            <person name="Riolo M."/>
            <person name="La Spada F."/>
            <person name="Cacciola S.O."/>
            <person name="Dionisio G."/>
        </authorList>
    </citation>
    <scope>NUCLEOTIDE SEQUENCE [LARGE SCALE GENOMIC DNA]</scope>
    <source>
        <strain evidence="1 2">VK10A</strain>
    </source>
</reference>
<gene>
    <name evidence="1" type="ORF">V7S43_011698</name>
</gene>
<name>A0ABD3FE65_9STRA</name>
<protein>
    <submittedName>
        <fullName evidence="1">Uncharacterized protein</fullName>
    </submittedName>
</protein>
<dbReference type="EMBL" id="JBIMZQ010000028">
    <property type="protein sequence ID" value="KAL3663289.1"/>
    <property type="molecule type" value="Genomic_DNA"/>
</dbReference>
<sequence length="125" mass="14401">MGALAREESASDAESVWKYQFTMCLLEAAKTNSVDIARWLFERFPYGVRQKVISEAAKAGALEILWFFRANGTVIGNDEEEEDEYAEERERWKRLPRTRFGGLEAARAAVAQTRHVDIRGVRRYI</sequence>
<evidence type="ECO:0000313" key="1">
    <source>
        <dbReference type="EMBL" id="KAL3663289.1"/>
    </source>
</evidence>
<comment type="caution">
    <text evidence="1">The sequence shown here is derived from an EMBL/GenBank/DDBJ whole genome shotgun (WGS) entry which is preliminary data.</text>
</comment>
<proteinExistence type="predicted"/>
<dbReference type="AlphaFoldDB" id="A0ABD3FE65"/>
<evidence type="ECO:0000313" key="2">
    <source>
        <dbReference type="Proteomes" id="UP001632037"/>
    </source>
</evidence>
<accession>A0ABD3FE65</accession>
<dbReference type="Proteomes" id="UP001632037">
    <property type="component" value="Unassembled WGS sequence"/>
</dbReference>
<organism evidence="1 2">
    <name type="scientific">Phytophthora oleae</name>
    <dbReference type="NCBI Taxonomy" id="2107226"/>
    <lineage>
        <taxon>Eukaryota</taxon>
        <taxon>Sar</taxon>
        <taxon>Stramenopiles</taxon>
        <taxon>Oomycota</taxon>
        <taxon>Peronosporomycetes</taxon>
        <taxon>Peronosporales</taxon>
        <taxon>Peronosporaceae</taxon>
        <taxon>Phytophthora</taxon>
    </lineage>
</organism>